<keyword evidence="1" id="KW-0143">Chaperone</keyword>
<evidence type="ECO:0000259" key="3">
    <source>
        <dbReference type="Pfam" id="PF12612"/>
    </source>
</evidence>
<dbReference type="GO" id="GO:0000226">
    <property type="term" value="P:microtubule cytoskeleton organization"/>
    <property type="evidence" value="ECO:0007669"/>
    <property type="project" value="TreeGrafter"/>
</dbReference>
<dbReference type="InterPro" id="IPR016024">
    <property type="entry name" value="ARM-type_fold"/>
</dbReference>
<dbReference type="EMBL" id="AJWJ01000127">
    <property type="protein sequence ID" value="KAF2074840.1"/>
    <property type="molecule type" value="Genomic_DNA"/>
</dbReference>
<dbReference type="PANTHER" id="PTHR12658">
    <property type="entry name" value="BETA-TUBULIN COFACTOR D"/>
    <property type="match status" value="1"/>
</dbReference>
<name>A0A8J4PX35_9MYCE</name>
<evidence type="ECO:0000313" key="5">
    <source>
        <dbReference type="EMBL" id="KAF2074840.1"/>
    </source>
</evidence>
<protein>
    <recommendedName>
        <fullName evidence="7">Tubulin-specific chaperone D</fullName>
    </recommendedName>
</protein>
<dbReference type="Gene3D" id="1.25.10.10">
    <property type="entry name" value="Leucine-rich Repeat Variant"/>
    <property type="match status" value="2"/>
</dbReference>
<proteinExistence type="predicted"/>
<feature type="domain" description="Tubulin-folding cofactor D C-terminal" evidence="3">
    <location>
        <begin position="1053"/>
        <end position="1238"/>
    </location>
</feature>
<evidence type="ECO:0008006" key="7">
    <source>
        <dbReference type="Google" id="ProtNLM"/>
    </source>
</evidence>
<dbReference type="GO" id="GO:0048487">
    <property type="term" value="F:beta-tubulin binding"/>
    <property type="evidence" value="ECO:0007669"/>
    <property type="project" value="InterPro"/>
</dbReference>
<dbReference type="InterPro" id="IPR022577">
    <property type="entry name" value="TBCD_C"/>
</dbReference>
<dbReference type="InterPro" id="IPR058033">
    <property type="entry name" value="ARM_TBCD_2nd"/>
</dbReference>
<dbReference type="Pfam" id="PF12612">
    <property type="entry name" value="TFCD_C"/>
    <property type="match status" value="1"/>
</dbReference>
<dbReference type="PANTHER" id="PTHR12658:SF0">
    <property type="entry name" value="TUBULIN-SPECIFIC CHAPERONE D"/>
    <property type="match status" value="1"/>
</dbReference>
<feature type="repeat" description="HEAT" evidence="2">
    <location>
        <begin position="447"/>
        <end position="484"/>
    </location>
</feature>
<dbReference type="Pfam" id="PF23579">
    <property type="entry name" value="ARM_TBCD"/>
    <property type="match status" value="1"/>
</dbReference>
<dbReference type="GO" id="GO:0007023">
    <property type="term" value="P:post-chaperonin tubulin folding pathway"/>
    <property type="evidence" value="ECO:0007669"/>
    <property type="project" value="InterPro"/>
</dbReference>
<reference evidence="5" key="1">
    <citation type="submission" date="2020-01" db="EMBL/GenBank/DDBJ databases">
        <title>Development of genomics and gene disruption for Polysphondylium violaceum indicates a role for the polyketide synthase stlB in stalk morphogenesis.</title>
        <authorList>
            <person name="Narita B."/>
            <person name="Kawabe Y."/>
            <person name="Kin K."/>
            <person name="Saito T."/>
            <person name="Gibbs R."/>
            <person name="Kuspa A."/>
            <person name="Muzny D."/>
            <person name="Queller D."/>
            <person name="Richards S."/>
            <person name="Strassman J."/>
            <person name="Sucgang R."/>
            <person name="Worley K."/>
            <person name="Schaap P."/>
        </authorList>
    </citation>
    <scope>NUCLEOTIDE SEQUENCE</scope>
    <source>
        <strain evidence="5">QSvi11</strain>
    </source>
</reference>
<dbReference type="InterPro" id="IPR011989">
    <property type="entry name" value="ARM-like"/>
</dbReference>
<dbReference type="Proteomes" id="UP000695562">
    <property type="component" value="Unassembled WGS sequence"/>
</dbReference>
<dbReference type="GO" id="GO:0005096">
    <property type="term" value="F:GTPase activator activity"/>
    <property type="evidence" value="ECO:0007669"/>
    <property type="project" value="InterPro"/>
</dbReference>
<accession>A0A8J4PX35</accession>
<dbReference type="InterPro" id="IPR033162">
    <property type="entry name" value="TBCD"/>
</dbReference>
<dbReference type="PROSITE" id="PS50077">
    <property type="entry name" value="HEAT_REPEAT"/>
    <property type="match status" value="1"/>
</dbReference>
<feature type="domain" description="Tubulin-folding cofactor D ARM repeats" evidence="4">
    <location>
        <begin position="380"/>
        <end position="619"/>
    </location>
</feature>
<dbReference type="OrthoDB" id="10253476at2759"/>
<evidence type="ECO:0000259" key="4">
    <source>
        <dbReference type="Pfam" id="PF25767"/>
    </source>
</evidence>
<gene>
    <name evidence="5" type="ORF">CYY_003866</name>
</gene>
<evidence type="ECO:0000256" key="2">
    <source>
        <dbReference type="PROSITE-ProRule" id="PRU00103"/>
    </source>
</evidence>
<keyword evidence="6" id="KW-1185">Reference proteome</keyword>
<dbReference type="Pfam" id="PF25767">
    <property type="entry name" value="ARM_TBCD_2nd"/>
    <property type="match status" value="1"/>
</dbReference>
<comment type="caution">
    <text evidence="5">The sequence shown here is derived from an EMBL/GenBank/DDBJ whole genome shotgun (WGS) entry which is preliminary data.</text>
</comment>
<dbReference type="GO" id="GO:0007021">
    <property type="term" value="P:tubulin complex assembly"/>
    <property type="evidence" value="ECO:0007669"/>
    <property type="project" value="InterPro"/>
</dbReference>
<dbReference type="SUPFAM" id="SSF48371">
    <property type="entry name" value="ARM repeat"/>
    <property type="match status" value="2"/>
</dbReference>
<organism evidence="5 6">
    <name type="scientific">Polysphondylium violaceum</name>
    <dbReference type="NCBI Taxonomy" id="133409"/>
    <lineage>
        <taxon>Eukaryota</taxon>
        <taxon>Amoebozoa</taxon>
        <taxon>Evosea</taxon>
        <taxon>Eumycetozoa</taxon>
        <taxon>Dictyostelia</taxon>
        <taxon>Dictyosteliales</taxon>
        <taxon>Dictyosteliaceae</taxon>
        <taxon>Polysphondylium</taxon>
    </lineage>
</organism>
<evidence type="ECO:0000256" key="1">
    <source>
        <dbReference type="ARBA" id="ARBA00023186"/>
    </source>
</evidence>
<evidence type="ECO:0000313" key="6">
    <source>
        <dbReference type="Proteomes" id="UP000695562"/>
    </source>
</evidence>
<sequence>MESNVDSALPDQEPQTQEQQYTCQKTFVQEADELNGLVQKLVSLNHRSIKEIKSTSFRIIYILELYLEQSNLLDAHLKDLVTPLIDFIKVSIIKQQEEQQEQENDEIYFKSLRDSFKILYVLTKVRGFKTIIKLFPHEVTDLVPVVKRLEVQYQNWIDIKIGREEKNQLSLKSNDMYLPSSNEQEETIDDNSTQESAEIIELDNNNDNTTIDSKTGMVNDNDNRDEITTWEEIYVLGLWISLLVIIPFKFTAIDPIAQTEQGITNRMVRICKQGLSENSKIRESFSELLAKLLIRPDMKKEQKDFLDWCSEAIDRVVVSSQSTDNVPGHQDVLLLVGIYSTLASMFKKGNRIDYLPFPSRLYQKVIEGHRLSSHGSERIMSKIFIKLVQRVAIIMLPPVSGSWRYQKLIKPLLLKNDLSVRQIGNNNAHADEQEEDDVDIPQEIDEILELVLGGLKDKDTIVRWTSAKGIGRIVSLLPKEMGDQVIQVIIDLFEKDETLDADPSAWHGACLALAELSRRGLLLPERLDQVVPLLVRSLFFDILKGTYSVGSHVRDSACYLSWALARTYHHSVLSKYLDSISQSLVVTSLFDREINCRKSASAAFQELVGRHQGSVPHGIDIVTTADFFAVGNRKNSFTNIALFIASYPEYYESIVAHLAKFKVYHWDLEIRELAAKSIKLMTNINPQYIVEKVLPTLISSIRSDLIPVRHGGSITISDILISLQENNQTQLLSSNIKYRILYEIKDTKNEKLYKGKGGALIRLAMCRLIYSICLLEFPLDIDLKQVFESDQQQNSESKNEKSTNQSRIQALRAKISMQKSISNRTSLNNPSLPSQQQSNNSNIPFDILLNYLKENLIHPNEDVQKQASVSFKLFFENYMVQDKRAQLQEMVKYYCKTLISDPNNSARRGSALVLGVLPFKFMNCTENLINNILDSLIKSMFEDSPLLKDIETRVNAIHSIQSIGSFLLDQEYHNKSDSQLSSSFRNQIFIEKLWNPLIKATGDYSIDKRGDIGSWVRELSCKVLYHLVSIINSTIQIDSNQGRELIDQSRLTNLLCILFKLSAEKLDKIRDVVCNIIHKLLWIKPSLENLIIDHQKLINIFVEFPSSHFNWFRTNESFPLLCMILQFDTYRNPFLEGLFSSIGGASKYLVDDSIASILFYFDSSEKDSNEFNQKIINFSNSMIKILEIPNEKYNLSTIKSVFKLIETKRFDYLLNSNPEILERIVYLCKEKIKKLNDIYLLLHSIPLFSYFLIEFKDNKNILDLSNQALLSMVSNTKFPKVRKLASLELCKSKFLSVNSKHLLYSTQWDQDIEVIINQIEQLYLSFNYPIPKHLSASITKEPSTSITTKEPEPIISHKDEQPTTVVNNNLEIVPEDSNDLMEI</sequence>
<dbReference type="InterPro" id="IPR021133">
    <property type="entry name" value="HEAT_type_2"/>
</dbReference>